<dbReference type="PANTHER" id="PTHR33744:SF15">
    <property type="entry name" value="CARBOHYDRATE DIACID REGULATOR"/>
    <property type="match status" value="1"/>
</dbReference>
<gene>
    <name evidence="2" type="ORF">J2S23_001743</name>
</gene>
<dbReference type="EMBL" id="JAUSTM010000018">
    <property type="protein sequence ID" value="MDQ0223168.1"/>
    <property type="molecule type" value="Genomic_DNA"/>
</dbReference>
<dbReference type="SUPFAM" id="SSF46689">
    <property type="entry name" value="Homeodomain-like"/>
    <property type="match status" value="1"/>
</dbReference>
<comment type="caution">
    <text evidence="2">The sequence shown here is derived from an EMBL/GenBank/DDBJ whole genome shotgun (WGS) entry which is preliminary data.</text>
</comment>
<dbReference type="PANTHER" id="PTHR33744">
    <property type="entry name" value="CARBOHYDRATE DIACID REGULATOR"/>
    <property type="match status" value="1"/>
</dbReference>
<feature type="domain" description="PucR C-terminal helix-turn-helix" evidence="1">
    <location>
        <begin position="229"/>
        <end position="283"/>
    </location>
</feature>
<evidence type="ECO:0000259" key="1">
    <source>
        <dbReference type="Pfam" id="PF13556"/>
    </source>
</evidence>
<dbReference type="InterPro" id="IPR042070">
    <property type="entry name" value="PucR_C-HTH_sf"/>
</dbReference>
<dbReference type="GO" id="GO:0003677">
    <property type="term" value="F:DNA binding"/>
    <property type="evidence" value="ECO:0007669"/>
    <property type="project" value="UniProtKB-KW"/>
</dbReference>
<sequence>MEQLDLFFPSASVTNTQLEQIGMVSIPRSDGKWLNLKSNELTRREQLLLEQLLSSEKEGASSNPWYAYLVRNQGPLPSQVRLVQFLHVQIIRHTDQNDFEAEWLDVLTHLLPNLVTSLKITPDRYVFILNQDPHFSVESIMAEILASMEFDFGMTITAFLGQMWPEKMMSNWAEAYQLEAHLFSHNLHKASFSGFNQFSITLLRTAGETSADLYSLLAQLIMGQDDMEETIKALWEEQAVVTKAAQKLYIHRNTLQYRLDKFQEQTGLSLKNMDDLAVCYVALLQFSS</sequence>
<dbReference type="Proteomes" id="UP001223079">
    <property type="component" value="Unassembled WGS sequence"/>
</dbReference>
<keyword evidence="3" id="KW-1185">Reference proteome</keyword>
<organism evidence="2 3">
    <name type="scientific">Streptococcus moroccensis</name>
    <dbReference type="NCBI Taxonomy" id="1451356"/>
    <lineage>
        <taxon>Bacteria</taxon>
        <taxon>Bacillati</taxon>
        <taxon>Bacillota</taxon>
        <taxon>Bacilli</taxon>
        <taxon>Lactobacillales</taxon>
        <taxon>Streptococcaceae</taxon>
        <taxon>Streptococcus</taxon>
    </lineage>
</organism>
<dbReference type="Gene3D" id="1.10.10.2840">
    <property type="entry name" value="PucR C-terminal helix-turn-helix domain"/>
    <property type="match status" value="1"/>
</dbReference>
<dbReference type="InterPro" id="IPR025736">
    <property type="entry name" value="PucR_C-HTH_dom"/>
</dbReference>
<name>A0ABT9YT68_9STRE</name>
<dbReference type="InterPro" id="IPR051448">
    <property type="entry name" value="CdaR-like_regulators"/>
</dbReference>
<dbReference type="InterPro" id="IPR009057">
    <property type="entry name" value="Homeodomain-like_sf"/>
</dbReference>
<reference evidence="2 3" key="1">
    <citation type="submission" date="2023-07" db="EMBL/GenBank/DDBJ databases">
        <title>Genomic Encyclopedia of Type Strains, Phase IV (KMG-IV): sequencing the most valuable type-strain genomes for metagenomic binning, comparative biology and taxonomic classification.</title>
        <authorList>
            <person name="Goeker M."/>
        </authorList>
    </citation>
    <scope>NUCLEOTIDE SEQUENCE [LARGE SCALE GENOMIC DNA]</scope>
    <source>
        <strain evidence="2 3">DSM 105143</strain>
    </source>
</reference>
<evidence type="ECO:0000313" key="2">
    <source>
        <dbReference type="EMBL" id="MDQ0223168.1"/>
    </source>
</evidence>
<evidence type="ECO:0000313" key="3">
    <source>
        <dbReference type="Proteomes" id="UP001223079"/>
    </source>
</evidence>
<protein>
    <submittedName>
        <fullName evidence="2">DNA-binding PucR family transcriptional regulator</fullName>
    </submittedName>
</protein>
<dbReference type="Pfam" id="PF13556">
    <property type="entry name" value="HTH_30"/>
    <property type="match status" value="1"/>
</dbReference>
<proteinExistence type="predicted"/>
<dbReference type="RefSeq" id="WP_307122322.1">
    <property type="nucleotide sequence ID" value="NZ_JAUSTM010000018.1"/>
</dbReference>
<keyword evidence="2" id="KW-0238">DNA-binding</keyword>
<accession>A0ABT9YT68</accession>